<dbReference type="PANTHER" id="PTHR11220">
    <property type="entry name" value="HEME-BINDING PROTEIN-RELATED"/>
    <property type="match status" value="1"/>
</dbReference>
<dbReference type="AlphaFoldDB" id="A0AAV2RAC6"/>
<dbReference type="FunFam" id="3.20.80.10:FF:000003">
    <property type="entry name" value="Heme-binding protein 1"/>
    <property type="match status" value="1"/>
</dbReference>
<sequence>MRWVTLSAVALAVATVPTAHAQGPQGFFTNLLNNFDSRGNYEAAPYEVVKTTGQYEERNYPAKKWVCTEGQGRDGDDISNGMFMKLFRYISGGNSQEESISMTVPVSTQVSRDSSTQITTKRMCFYIGEIHQANTPQPTDAQVFIENRQAFTIFTRQVPGYMNNNEWDEEVVALSNILNTAGESFNPAPYWTVGYDSPMKFWDRRNEVWFTKN</sequence>
<evidence type="ECO:0000256" key="5">
    <source>
        <dbReference type="ARBA" id="ARBA00037673"/>
    </source>
</evidence>
<evidence type="ECO:0000256" key="4">
    <source>
        <dbReference type="ARBA" id="ARBA00022490"/>
    </source>
</evidence>
<dbReference type="Gene3D" id="3.20.80.10">
    <property type="entry name" value="Regulatory factor, effector binding domain"/>
    <property type="match status" value="1"/>
</dbReference>
<evidence type="ECO:0000313" key="9">
    <source>
        <dbReference type="Proteomes" id="UP001497623"/>
    </source>
</evidence>
<comment type="function">
    <text evidence="5">May bind free porphyrinogens that may be present in the cell and thus facilitate removal of these potentially toxic compound. Binds with a high affinity to one molecule of heme or porphyrins. It binds metalloporphyrins, free porphyrins and N-methylprotoporphyrin with similar affinities.</text>
</comment>
<evidence type="ECO:0000256" key="6">
    <source>
        <dbReference type="ARBA" id="ARBA00040755"/>
    </source>
</evidence>
<organism evidence="8 9">
    <name type="scientific">Meganyctiphanes norvegica</name>
    <name type="common">Northern krill</name>
    <name type="synonym">Thysanopoda norvegica</name>
    <dbReference type="NCBI Taxonomy" id="48144"/>
    <lineage>
        <taxon>Eukaryota</taxon>
        <taxon>Metazoa</taxon>
        <taxon>Ecdysozoa</taxon>
        <taxon>Arthropoda</taxon>
        <taxon>Crustacea</taxon>
        <taxon>Multicrustacea</taxon>
        <taxon>Malacostraca</taxon>
        <taxon>Eumalacostraca</taxon>
        <taxon>Eucarida</taxon>
        <taxon>Euphausiacea</taxon>
        <taxon>Euphausiidae</taxon>
        <taxon>Meganyctiphanes</taxon>
    </lineage>
</organism>
<evidence type="ECO:0000256" key="2">
    <source>
        <dbReference type="ARBA" id="ARBA00009817"/>
    </source>
</evidence>
<comment type="subunit">
    <text evidence="3">Monomer.</text>
</comment>
<comment type="subcellular location">
    <subcellularLocation>
        <location evidence="1">Cytoplasm</location>
    </subcellularLocation>
</comment>
<dbReference type="EMBL" id="CAXKWB010019502">
    <property type="protein sequence ID" value="CAL4121998.1"/>
    <property type="molecule type" value="Genomic_DNA"/>
</dbReference>
<proteinExistence type="inferred from homology"/>
<evidence type="ECO:0000256" key="1">
    <source>
        <dbReference type="ARBA" id="ARBA00004496"/>
    </source>
</evidence>
<name>A0AAV2RAC6_MEGNR</name>
<protein>
    <recommendedName>
        <fullName evidence="6">Heme-binding protein 1</fullName>
    </recommendedName>
</protein>
<feature type="chain" id="PRO_5043752252" description="Heme-binding protein 1" evidence="7">
    <location>
        <begin position="22"/>
        <end position="213"/>
    </location>
</feature>
<dbReference type="GO" id="GO:0005737">
    <property type="term" value="C:cytoplasm"/>
    <property type="evidence" value="ECO:0007669"/>
    <property type="project" value="UniProtKB-SubCell"/>
</dbReference>
<dbReference type="Pfam" id="PF04832">
    <property type="entry name" value="SOUL"/>
    <property type="match status" value="1"/>
</dbReference>
<keyword evidence="7" id="KW-0732">Signal</keyword>
<keyword evidence="4" id="KW-0963">Cytoplasm</keyword>
<comment type="similarity">
    <text evidence="2">Belongs to the HEBP family.</text>
</comment>
<reference evidence="8 9" key="1">
    <citation type="submission" date="2024-05" db="EMBL/GenBank/DDBJ databases">
        <authorList>
            <person name="Wallberg A."/>
        </authorList>
    </citation>
    <scope>NUCLEOTIDE SEQUENCE [LARGE SCALE GENOMIC DNA]</scope>
</reference>
<evidence type="ECO:0000313" key="8">
    <source>
        <dbReference type="EMBL" id="CAL4121998.1"/>
    </source>
</evidence>
<accession>A0AAV2RAC6</accession>
<dbReference type="SUPFAM" id="SSF55136">
    <property type="entry name" value="Probable bacterial effector-binding domain"/>
    <property type="match status" value="1"/>
</dbReference>
<dbReference type="Proteomes" id="UP001497623">
    <property type="component" value="Unassembled WGS sequence"/>
</dbReference>
<evidence type="ECO:0000256" key="3">
    <source>
        <dbReference type="ARBA" id="ARBA00011245"/>
    </source>
</evidence>
<evidence type="ECO:0000256" key="7">
    <source>
        <dbReference type="SAM" id="SignalP"/>
    </source>
</evidence>
<comment type="caution">
    <text evidence="8">The sequence shown here is derived from an EMBL/GenBank/DDBJ whole genome shotgun (WGS) entry which is preliminary data.</text>
</comment>
<keyword evidence="9" id="KW-1185">Reference proteome</keyword>
<dbReference type="InterPro" id="IPR006917">
    <property type="entry name" value="SOUL_heme-bd"/>
</dbReference>
<feature type="signal peptide" evidence="7">
    <location>
        <begin position="1"/>
        <end position="21"/>
    </location>
</feature>
<gene>
    <name evidence="8" type="ORF">MNOR_LOCUS22790</name>
</gene>
<dbReference type="InterPro" id="IPR011256">
    <property type="entry name" value="Reg_factor_effector_dom_sf"/>
</dbReference>
<dbReference type="PANTHER" id="PTHR11220:SF73">
    <property type="entry name" value="HEME-BINDING PROTEIN 2"/>
    <property type="match status" value="1"/>
</dbReference>